<feature type="transmembrane region" description="Helical" evidence="2">
    <location>
        <begin position="123"/>
        <end position="142"/>
    </location>
</feature>
<feature type="transmembrane region" description="Helical" evidence="2">
    <location>
        <begin position="246"/>
        <end position="265"/>
    </location>
</feature>
<evidence type="ECO:0000313" key="3">
    <source>
        <dbReference type="EMBL" id="MFC7189014.1"/>
    </source>
</evidence>
<dbReference type="GeneID" id="76198573"/>
<keyword evidence="2" id="KW-1133">Transmembrane helix</keyword>
<name>A0ABD5YI48_9EURY</name>
<comment type="caution">
    <text evidence="3">The sequence shown here is derived from an EMBL/GenBank/DDBJ whole genome shotgun (WGS) entry which is preliminary data.</text>
</comment>
<feature type="transmembrane region" description="Helical" evidence="2">
    <location>
        <begin position="482"/>
        <end position="504"/>
    </location>
</feature>
<evidence type="ECO:0000256" key="1">
    <source>
        <dbReference type="SAM" id="MobiDB-lite"/>
    </source>
</evidence>
<sequence>MCAKTNQSKGESVPDADPPTTDEQYEKEEITYPEPPEELQPGSRNWRKLLLYFGPGAIVASMTLGSGETLFAPRGGAIFGFSIIWALVWAGFVKGVMTYSGVRYRTLAGENIMSRWAKLPGPRGWFTLLMGFLALLAFPSWVGGLAKMLGQITAWVLGLPVNNTTAAALGTIMIVVTFGLDLLGGYEAVERAQVVIVAFLSAAIAVLAIATQPPLGKVMGGLIPMLPSDYAPFVHQKYPEVAARSVWVEVVTYMGAVGGGIYDYIGYVGYTKQRNWGIFSRSDADDVEDLVRELAPGQTVPIDTDESNIRRGRSWLKAPQIDVTLSFLAITFFTATAMVLGAQSLNATERIPSGFNLYTYQATWFTDIAPGLDILWQIGVFFAIFGTMYATWEGYTWTWLMSFRPFSSRVRDLEKNNLNLARTLTFVYCGGLGLVLMWSDLSAVAIVTPASILGGVFGCGLWCFGMIWAEKTALPAELRGNNLYYAALVVSGLFLTFSGIISIIEYLGLMTF</sequence>
<feature type="region of interest" description="Disordered" evidence="1">
    <location>
        <begin position="1"/>
        <end position="41"/>
    </location>
</feature>
<feature type="transmembrane region" description="Helical" evidence="2">
    <location>
        <begin position="192"/>
        <end position="210"/>
    </location>
</feature>
<feature type="transmembrane region" description="Helical" evidence="2">
    <location>
        <begin position="420"/>
        <end position="438"/>
    </location>
</feature>
<feature type="compositionally biased region" description="Polar residues" evidence="1">
    <location>
        <begin position="1"/>
        <end position="10"/>
    </location>
</feature>
<accession>A0ABD5YI48</accession>
<feature type="transmembrane region" description="Helical" evidence="2">
    <location>
        <begin position="374"/>
        <end position="400"/>
    </location>
</feature>
<feature type="transmembrane region" description="Helical" evidence="2">
    <location>
        <begin position="78"/>
        <end position="102"/>
    </location>
</feature>
<keyword evidence="2" id="KW-0812">Transmembrane</keyword>
<keyword evidence="2" id="KW-0472">Membrane</keyword>
<feature type="transmembrane region" description="Helical" evidence="2">
    <location>
        <begin position="444"/>
        <end position="470"/>
    </location>
</feature>
<dbReference type="NCBIfam" id="NF037982">
    <property type="entry name" value="Nramp_1"/>
    <property type="match status" value="1"/>
</dbReference>
<feature type="transmembrane region" description="Helical" evidence="2">
    <location>
        <begin position="321"/>
        <end position="342"/>
    </location>
</feature>
<organism evidence="3 4">
    <name type="scientific">Halocatena marina</name>
    <dbReference type="NCBI Taxonomy" id="2934937"/>
    <lineage>
        <taxon>Archaea</taxon>
        <taxon>Methanobacteriati</taxon>
        <taxon>Methanobacteriota</taxon>
        <taxon>Stenosarchaea group</taxon>
        <taxon>Halobacteria</taxon>
        <taxon>Halobacteriales</taxon>
        <taxon>Natronomonadaceae</taxon>
        <taxon>Halocatena</taxon>
    </lineage>
</organism>
<feature type="transmembrane region" description="Helical" evidence="2">
    <location>
        <begin position="49"/>
        <end position="66"/>
    </location>
</feature>
<reference evidence="3 4" key="1">
    <citation type="journal article" date="2019" name="Int. J. Syst. Evol. Microbiol.">
        <title>The Global Catalogue of Microorganisms (GCM) 10K type strain sequencing project: providing services to taxonomists for standard genome sequencing and annotation.</title>
        <authorList>
            <consortium name="The Broad Institute Genomics Platform"/>
            <consortium name="The Broad Institute Genome Sequencing Center for Infectious Disease"/>
            <person name="Wu L."/>
            <person name="Ma J."/>
        </authorList>
    </citation>
    <scope>NUCLEOTIDE SEQUENCE [LARGE SCALE GENOMIC DNA]</scope>
    <source>
        <strain evidence="3 4">RDMS1</strain>
    </source>
</reference>
<gene>
    <name evidence="3" type="ORF">ACFQL7_03555</name>
</gene>
<protein>
    <submittedName>
        <fullName evidence="3">Nramp family divalent metal transporter</fullName>
    </submittedName>
</protein>
<keyword evidence="4" id="KW-1185">Reference proteome</keyword>
<dbReference type="AlphaFoldDB" id="A0ABD5YI48"/>
<evidence type="ECO:0000313" key="4">
    <source>
        <dbReference type="Proteomes" id="UP001596417"/>
    </source>
</evidence>
<dbReference type="RefSeq" id="WP_264555187.1">
    <property type="nucleotide sequence ID" value="NZ_CP109979.1"/>
</dbReference>
<dbReference type="EMBL" id="JBHTAX010000001">
    <property type="protein sequence ID" value="MFC7189014.1"/>
    <property type="molecule type" value="Genomic_DNA"/>
</dbReference>
<dbReference type="Proteomes" id="UP001596417">
    <property type="component" value="Unassembled WGS sequence"/>
</dbReference>
<feature type="transmembrane region" description="Helical" evidence="2">
    <location>
        <begin position="154"/>
        <end position="180"/>
    </location>
</feature>
<evidence type="ECO:0000256" key="2">
    <source>
        <dbReference type="SAM" id="Phobius"/>
    </source>
</evidence>
<proteinExistence type="predicted"/>